<dbReference type="AlphaFoldDB" id="A0AA41MLI3"/>
<protein>
    <submittedName>
        <fullName evidence="1">Ig lambda chain V-II region MGC</fullName>
    </submittedName>
</protein>
<dbReference type="InterPro" id="IPR036179">
    <property type="entry name" value="Ig-like_dom_sf"/>
</dbReference>
<reference evidence="1" key="1">
    <citation type="submission" date="2020-03" db="EMBL/GenBank/DDBJ databases">
        <title>Studies in the Genomics of Life Span.</title>
        <authorList>
            <person name="Glass D."/>
        </authorList>
    </citation>
    <scope>NUCLEOTIDE SEQUENCE</scope>
    <source>
        <strain evidence="1">SUZIE</strain>
        <tissue evidence="1">Muscle</tissue>
    </source>
</reference>
<keyword evidence="2" id="KW-1185">Reference proteome</keyword>
<evidence type="ECO:0000313" key="2">
    <source>
        <dbReference type="Proteomes" id="UP001166674"/>
    </source>
</evidence>
<dbReference type="Proteomes" id="UP001166674">
    <property type="component" value="Unassembled WGS sequence"/>
</dbReference>
<dbReference type="SUPFAM" id="SSF48726">
    <property type="entry name" value="Immunoglobulin"/>
    <property type="match status" value="1"/>
</dbReference>
<proteinExistence type="predicted"/>
<name>A0AA41MLI3_SCICA</name>
<accession>A0AA41MLI3</accession>
<sequence length="63" mass="6851">SLIANRVSGCNSGNTDTLTISGLQALDEKEHYCATIDGSGNIVIDTENHGQMWMWDKKLPTQA</sequence>
<gene>
    <name evidence="1" type="ORF">SUZIE_126005</name>
</gene>
<comment type="caution">
    <text evidence="1">The sequence shown here is derived from an EMBL/GenBank/DDBJ whole genome shotgun (WGS) entry which is preliminary data.</text>
</comment>
<organism evidence="1 2">
    <name type="scientific">Sciurus carolinensis</name>
    <name type="common">Eastern gray squirrel</name>
    <dbReference type="NCBI Taxonomy" id="30640"/>
    <lineage>
        <taxon>Eukaryota</taxon>
        <taxon>Metazoa</taxon>
        <taxon>Chordata</taxon>
        <taxon>Craniata</taxon>
        <taxon>Vertebrata</taxon>
        <taxon>Euteleostomi</taxon>
        <taxon>Mammalia</taxon>
        <taxon>Eutheria</taxon>
        <taxon>Euarchontoglires</taxon>
        <taxon>Glires</taxon>
        <taxon>Rodentia</taxon>
        <taxon>Sciuromorpha</taxon>
        <taxon>Sciuridae</taxon>
        <taxon>Sciurinae</taxon>
        <taxon>Sciurini</taxon>
        <taxon>Sciurus</taxon>
    </lineage>
</organism>
<dbReference type="EMBL" id="JAATJV010217099">
    <property type="protein sequence ID" value="MBZ3874046.1"/>
    <property type="molecule type" value="Genomic_DNA"/>
</dbReference>
<feature type="non-terminal residue" evidence="1">
    <location>
        <position position="1"/>
    </location>
</feature>
<evidence type="ECO:0000313" key="1">
    <source>
        <dbReference type="EMBL" id="MBZ3874046.1"/>
    </source>
</evidence>